<sequence>MTDYFEEMNFQPIDEDQVAEHQLMLMVRFLRQSGYDELDMQFNTDRLPPPTSKELINNLKSRLVKAHDEKCPICLAPNENLSDETFLTLPCGHDFHNECILPWLNRTNTCPLCRSEMKTDDEEYEEAKKRKQRKQENIETLHNSMFG</sequence>
<reference evidence="7" key="2">
    <citation type="submission" date="2022-10" db="EMBL/GenBank/DDBJ databases">
        <authorList>
            <consortium name="ENA_rothamsted_submissions"/>
            <consortium name="culmorum"/>
            <person name="King R."/>
        </authorList>
    </citation>
    <scope>NUCLEOTIDE SEQUENCE</scope>
</reference>
<evidence type="ECO:0000313" key="7">
    <source>
        <dbReference type="EMBL" id="CAG9809503.1"/>
    </source>
</evidence>
<dbReference type="InterPro" id="IPR001841">
    <property type="entry name" value="Znf_RING"/>
</dbReference>
<organism evidence="7 8">
    <name type="scientific">Chironomus riparius</name>
    <dbReference type="NCBI Taxonomy" id="315576"/>
    <lineage>
        <taxon>Eukaryota</taxon>
        <taxon>Metazoa</taxon>
        <taxon>Ecdysozoa</taxon>
        <taxon>Arthropoda</taxon>
        <taxon>Hexapoda</taxon>
        <taxon>Insecta</taxon>
        <taxon>Pterygota</taxon>
        <taxon>Neoptera</taxon>
        <taxon>Endopterygota</taxon>
        <taxon>Diptera</taxon>
        <taxon>Nematocera</taxon>
        <taxon>Chironomoidea</taxon>
        <taxon>Chironomidae</taxon>
        <taxon>Chironominae</taxon>
        <taxon>Chironomus</taxon>
    </lineage>
</organism>
<dbReference type="InterPro" id="IPR013083">
    <property type="entry name" value="Znf_RING/FYVE/PHD"/>
</dbReference>
<dbReference type="AlphaFoldDB" id="A0A9N9S4T8"/>
<dbReference type="GO" id="GO:0016567">
    <property type="term" value="P:protein ubiquitination"/>
    <property type="evidence" value="ECO:0007669"/>
    <property type="project" value="TreeGrafter"/>
</dbReference>
<dbReference type="SMART" id="SM00184">
    <property type="entry name" value="RING"/>
    <property type="match status" value="1"/>
</dbReference>
<evidence type="ECO:0000256" key="2">
    <source>
        <dbReference type="ARBA" id="ARBA00022771"/>
    </source>
</evidence>
<reference evidence="7" key="1">
    <citation type="submission" date="2022-01" db="EMBL/GenBank/DDBJ databases">
        <authorList>
            <person name="King R."/>
        </authorList>
    </citation>
    <scope>NUCLEOTIDE SEQUENCE</scope>
</reference>
<protein>
    <recommendedName>
        <fullName evidence="6">RING-type domain-containing protein</fullName>
    </recommendedName>
</protein>
<evidence type="ECO:0000256" key="5">
    <source>
        <dbReference type="SAM" id="MobiDB-lite"/>
    </source>
</evidence>
<keyword evidence="1" id="KW-0479">Metal-binding</keyword>
<keyword evidence="2 4" id="KW-0863">Zinc-finger</keyword>
<dbReference type="EMBL" id="OU895879">
    <property type="protein sequence ID" value="CAG9809503.1"/>
    <property type="molecule type" value="Genomic_DNA"/>
</dbReference>
<dbReference type="OrthoDB" id="21204at2759"/>
<dbReference type="Pfam" id="PF13639">
    <property type="entry name" value="zf-RING_2"/>
    <property type="match status" value="1"/>
</dbReference>
<accession>A0A9N9S4T8</accession>
<evidence type="ECO:0000256" key="4">
    <source>
        <dbReference type="PROSITE-ProRule" id="PRU00175"/>
    </source>
</evidence>
<feature type="domain" description="RING-type" evidence="6">
    <location>
        <begin position="71"/>
        <end position="114"/>
    </location>
</feature>
<evidence type="ECO:0000256" key="3">
    <source>
        <dbReference type="ARBA" id="ARBA00022833"/>
    </source>
</evidence>
<evidence type="ECO:0000313" key="8">
    <source>
        <dbReference type="Proteomes" id="UP001153620"/>
    </source>
</evidence>
<keyword evidence="8" id="KW-1185">Reference proteome</keyword>
<evidence type="ECO:0000259" key="6">
    <source>
        <dbReference type="PROSITE" id="PS50089"/>
    </source>
</evidence>
<dbReference type="SUPFAM" id="SSF57850">
    <property type="entry name" value="RING/U-box"/>
    <property type="match status" value="1"/>
</dbReference>
<dbReference type="PANTHER" id="PTHR15710">
    <property type="entry name" value="E3 UBIQUITIN-PROTEIN LIGASE PRAJA"/>
    <property type="match status" value="1"/>
</dbReference>
<dbReference type="Proteomes" id="UP001153620">
    <property type="component" value="Chromosome 3"/>
</dbReference>
<dbReference type="InterPro" id="IPR011016">
    <property type="entry name" value="Znf_RING-CH"/>
</dbReference>
<dbReference type="Gene3D" id="3.30.40.10">
    <property type="entry name" value="Zinc/RING finger domain, C3HC4 (zinc finger)"/>
    <property type="match status" value="1"/>
</dbReference>
<gene>
    <name evidence="7" type="ORF">CHIRRI_LOCUS12324</name>
</gene>
<dbReference type="GO" id="GO:0008270">
    <property type="term" value="F:zinc ion binding"/>
    <property type="evidence" value="ECO:0007669"/>
    <property type="project" value="UniProtKB-KW"/>
</dbReference>
<name>A0A9N9S4T8_9DIPT</name>
<evidence type="ECO:0000256" key="1">
    <source>
        <dbReference type="ARBA" id="ARBA00022723"/>
    </source>
</evidence>
<proteinExistence type="predicted"/>
<feature type="region of interest" description="Disordered" evidence="5">
    <location>
        <begin position="121"/>
        <end position="147"/>
    </location>
</feature>
<keyword evidence="3" id="KW-0862">Zinc</keyword>
<dbReference type="GO" id="GO:0005737">
    <property type="term" value="C:cytoplasm"/>
    <property type="evidence" value="ECO:0007669"/>
    <property type="project" value="TreeGrafter"/>
</dbReference>
<dbReference type="PROSITE" id="PS50089">
    <property type="entry name" value="ZF_RING_2"/>
    <property type="match status" value="1"/>
</dbReference>
<dbReference type="PANTHER" id="PTHR15710:SF243">
    <property type="entry name" value="E3 UBIQUITIN-PROTEIN LIGASE PRAJA-2 ISOFORM X1"/>
    <property type="match status" value="1"/>
</dbReference>
<dbReference type="GO" id="GO:0061630">
    <property type="term" value="F:ubiquitin protein ligase activity"/>
    <property type="evidence" value="ECO:0007669"/>
    <property type="project" value="TreeGrafter"/>
</dbReference>
<dbReference type="SMART" id="SM00744">
    <property type="entry name" value="RINGv"/>
    <property type="match status" value="1"/>
</dbReference>